<dbReference type="RefSeq" id="WP_231934653.1">
    <property type="nucleotide sequence ID" value="NZ_LT607411.1"/>
</dbReference>
<feature type="domain" description="Glycosyl hydrolase family 13 catalytic" evidence="2">
    <location>
        <begin position="19"/>
        <end position="405"/>
    </location>
</feature>
<keyword evidence="4" id="KW-1185">Reference proteome</keyword>
<gene>
    <name evidence="3" type="ORF">GA0074695_3986</name>
</gene>
<dbReference type="GO" id="GO:0009313">
    <property type="term" value="P:oligosaccharide catabolic process"/>
    <property type="evidence" value="ECO:0007669"/>
    <property type="project" value="TreeGrafter"/>
</dbReference>
<dbReference type="Gene3D" id="3.20.20.80">
    <property type="entry name" value="Glycosidases"/>
    <property type="match status" value="1"/>
</dbReference>
<dbReference type="SMART" id="SM00642">
    <property type="entry name" value="Aamy"/>
    <property type="match status" value="1"/>
</dbReference>
<protein>
    <submittedName>
        <fullName evidence="3">Alpha-glucosidase</fullName>
    </submittedName>
</protein>
<evidence type="ECO:0000256" key="1">
    <source>
        <dbReference type="ARBA" id="ARBA00008061"/>
    </source>
</evidence>
<proteinExistence type="inferred from homology"/>
<dbReference type="SUPFAM" id="SSF51445">
    <property type="entry name" value="(Trans)glycosidases"/>
    <property type="match status" value="1"/>
</dbReference>
<dbReference type="InterPro" id="IPR017853">
    <property type="entry name" value="GH"/>
</dbReference>
<dbReference type="PANTHER" id="PTHR10357:SF179">
    <property type="entry name" value="NEUTRAL AND BASIC AMINO ACID TRANSPORT PROTEIN RBAT"/>
    <property type="match status" value="1"/>
</dbReference>
<dbReference type="Pfam" id="PF00128">
    <property type="entry name" value="Alpha-amylase"/>
    <property type="match status" value="1"/>
</dbReference>
<dbReference type="PANTHER" id="PTHR10357">
    <property type="entry name" value="ALPHA-AMYLASE FAMILY MEMBER"/>
    <property type="match status" value="1"/>
</dbReference>
<dbReference type="CDD" id="cd11332">
    <property type="entry name" value="AmyAc_OligoGlu_TS"/>
    <property type="match status" value="1"/>
</dbReference>
<dbReference type="EMBL" id="LT607411">
    <property type="protein sequence ID" value="SCF17374.1"/>
    <property type="molecule type" value="Genomic_DNA"/>
</dbReference>
<organism evidence="3 4">
    <name type="scientific">Micromonospora viridifaciens</name>
    <dbReference type="NCBI Taxonomy" id="1881"/>
    <lineage>
        <taxon>Bacteria</taxon>
        <taxon>Bacillati</taxon>
        <taxon>Actinomycetota</taxon>
        <taxon>Actinomycetes</taxon>
        <taxon>Micromonosporales</taxon>
        <taxon>Micromonosporaceae</taxon>
        <taxon>Micromonospora</taxon>
    </lineage>
</organism>
<evidence type="ECO:0000313" key="3">
    <source>
        <dbReference type="EMBL" id="SCF17374.1"/>
    </source>
</evidence>
<dbReference type="GO" id="GO:0004556">
    <property type="term" value="F:alpha-amylase activity"/>
    <property type="evidence" value="ECO:0007669"/>
    <property type="project" value="TreeGrafter"/>
</dbReference>
<evidence type="ECO:0000259" key="2">
    <source>
        <dbReference type="SMART" id="SM00642"/>
    </source>
</evidence>
<dbReference type="InterPro" id="IPR006047">
    <property type="entry name" value="GH13_cat_dom"/>
</dbReference>
<dbReference type="AlphaFoldDB" id="A0A1C4Y9I1"/>
<evidence type="ECO:0000313" key="4">
    <source>
        <dbReference type="Proteomes" id="UP000198242"/>
    </source>
</evidence>
<accession>A0A1C4Y9I1</accession>
<comment type="similarity">
    <text evidence="1">Belongs to the glycosyl hydrolase 13 family.</text>
</comment>
<dbReference type="InterPro" id="IPR045857">
    <property type="entry name" value="O16G_dom_2"/>
</dbReference>
<dbReference type="Proteomes" id="UP000198242">
    <property type="component" value="Chromosome I"/>
</dbReference>
<reference evidence="4" key="1">
    <citation type="submission" date="2016-06" db="EMBL/GenBank/DDBJ databases">
        <authorList>
            <person name="Varghese N."/>
            <person name="Submissions Spin"/>
        </authorList>
    </citation>
    <scope>NUCLEOTIDE SEQUENCE [LARGE SCALE GENOMIC DNA]</scope>
    <source>
        <strain evidence="4">DSM 43909</strain>
    </source>
</reference>
<sequence length="547" mass="60385">MTRAAPPAEPWWRGGVCYEVYVRSFADSDGDGIGDLPGVTARLPHLAALGVDAVWLTPFYPSPMVDGGYDVVDYCDVDPLFGTLADVDALVVEAHRLGLRVVCDLVPNHTSDRHPWFQAALAAAPGSAARRRYVFRPVDDDQPDQPPNDWQSAFGGSAWRRVSSPHGGPDEWYLHLFSSEQPDLNWDNPEVPSEFRDIVRWWLDRGVDGLRIDMAHALFKHPDLVDAGPGQHTEFRRNHLMPFFDQAPVHDLYRQWRTMVEGVPGERALIGEVCLFDADRQARYVRPDELHQAFTFELLECDWSAPALRDTIGRTLAAYRRVGALPAWVLNSHDATRTVTRYGGGERGLRRARAAALLMLALPGAAYVYQGEELGLPQVDLPDEALRDPVWERSGRTVRGRDGSRVPIPWTADGGTYGFSPEGADPPWLPQPDGWGVWSVQRQTADPDSTLALYRAAIRLRREFADGLTWWDVGPEVVAFRRGEGFGCAVNLGDRPVPLTGVGRVLLASAPVRPADGALLLPPDTAVWLAPACHDAVGPADSGVDVR</sequence>
<dbReference type="Gene3D" id="3.90.400.10">
    <property type="entry name" value="Oligo-1,6-glucosidase, Domain 2"/>
    <property type="match status" value="1"/>
</dbReference>
<name>A0A1C4Y9I1_MICVI</name>